<evidence type="ECO:0000313" key="3">
    <source>
        <dbReference type="Proteomes" id="UP001292094"/>
    </source>
</evidence>
<feature type="compositionally biased region" description="Pro residues" evidence="1">
    <location>
        <begin position="81"/>
        <end position="101"/>
    </location>
</feature>
<feature type="compositionally biased region" description="Pro residues" evidence="1">
    <location>
        <begin position="52"/>
        <end position="62"/>
    </location>
</feature>
<accession>A0AAE1TZ45</accession>
<gene>
    <name evidence="2" type="ORF">Pmani_027399</name>
</gene>
<name>A0AAE1TZ45_9EUCA</name>
<evidence type="ECO:0000313" key="2">
    <source>
        <dbReference type="EMBL" id="KAK4300395.1"/>
    </source>
</evidence>
<feature type="compositionally biased region" description="Polar residues" evidence="1">
    <location>
        <begin position="135"/>
        <end position="145"/>
    </location>
</feature>
<feature type="compositionally biased region" description="Low complexity" evidence="1">
    <location>
        <begin position="102"/>
        <end position="113"/>
    </location>
</feature>
<evidence type="ECO:0000256" key="1">
    <source>
        <dbReference type="SAM" id="MobiDB-lite"/>
    </source>
</evidence>
<feature type="compositionally biased region" description="Low complexity" evidence="1">
    <location>
        <begin position="63"/>
        <end position="80"/>
    </location>
</feature>
<protein>
    <submittedName>
        <fullName evidence="2">Uncharacterized protein</fullName>
    </submittedName>
</protein>
<proteinExistence type="predicted"/>
<comment type="caution">
    <text evidence="2">The sequence shown here is derived from an EMBL/GenBank/DDBJ whole genome shotgun (WGS) entry which is preliminary data.</text>
</comment>
<reference evidence="2" key="1">
    <citation type="submission" date="2023-11" db="EMBL/GenBank/DDBJ databases">
        <title>Genome assemblies of two species of porcelain crab, Petrolisthes cinctipes and Petrolisthes manimaculis (Anomura: Porcellanidae).</title>
        <authorList>
            <person name="Angst P."/>
        </authorList>
    </citation>
    <scope>NUCLEOTIDE SEQUENCE</scope>
    <source>
        <strain evidence="2">PB745_02</strain>
        <tissue evidence="2">Gill</tissue>
    </source>
</reference>
<organism evidence="2 3">
    <name type="scientific">Petrolisthes manimaculis</name>
    <dbReference type="NCBI Taxonomy" id="1843537"/>
    <lineage>
        <taxon>Eukaryota</taxon>
        <taxon>Metazoa</taxon>
        <taxon>Ecdysozoa</taxon>
        <taxon>Arthropoda</taxon>
        <taxon>Crustacea</taxon>
        <taxon>Multicrustacea</taxon>
        <taxon>Malacostraca</taxon>
        <taxon>Eumalacostraca</taxon>
        <taxon>Eucarida</taxon>
        <taxon>Decapoda</taxon>
        <taxon>Pleocyemata</taxon>
        <taxon>Anomura</taxon>
        <taxon>Galatheoidea</taxon>
        <taxon>Porcellanidae</taxon>
        <taxon>Petrolisthes</taxon>
    </lineage>
</organism>
<keyword evidence="3" id="KW-1185">Reference proteome</keyword>
<feature type="non-terminal residue" evidence="2">
    <location>
        <position position="1"/>
    </location>
</feature>
<dbReference type="AlphaFoldDB" id="A0AAE1TZ45"/>
<dbReference type="EMBL" id="JAWZYT010003065">
    <property type="protein sequence ID" value="KAK4300395.1"/>
    <property type="molecule type" value="Genomic_DNA"/>
</dbReference>
<sequence length="145" mass="15993">CASRSRLTPEGVKIQTAFLCFIRLVVCIHLSSVLLYANLPENLNVPLLPQLTPRPSPSPTHPTTPSLPNSPHDPLLFPQFTPRPPPSPIHPMTLPPSPTHPTTPSSFPNAPHNPLRPPPSSHFSRPPKPQRRTGIRSNPTFISWD</sequence>
<dbReference type="Proteomes" id="UP001292094">
    <property type="component" value="Unassembled WGS sequence"/>
</dbReference>
<feature type="region of interest" description="Disordered" evidence="1">
    <location>
        <begin position="45"/>
        <end position="145"/>
    </location>
</feature>